<dbReference type="Gene3D" id="3.40.50.12710">
    <property type="match status" value="1"/>
</dbReference>
<evidence type="ECO:0000313" key="3">
    <source>
        <dbReference type="EMBL" id="EIJ34279.1"/>
    </source>
</evidence>
<dbReference type="AlphaFoldDB" id="A0A656HGF8"/>
<keyword evidence="2" id="KW-0808">Transferase</keyword>
<dbReference type="SUPFAM" id="SSF53335">
    <property type="entry name" value="S-adenosyl-L-methionine-dependent methyltransferases"/>
    <property type="match status" value="1"/>
</dbReference>
<keyword evidence="1" id="KW-0489">Methyltransferase</keyword>
<evidence type="ECO:0000256" key="2">
    <source>
        <dbReference type="ARBA" id="ARBA00022679"/>
    </source>
</evidence>
<dbReference type="InterPro" id="IPR003788">
    <property type="entry name" value="NDUFAF7"/>
</dbReference>
<evidence type="ECO:0000256" key="1">
    <source>
        <dbReference type="ARBA" id="ARBA00022603"/>
    </source>
</evidence>
<evidence type="ECO:0008006" key="5">
    <source>
        <dbReference type="Google" id="ProtNLM"/>
    </source>
</evidence>
<dbReference type="GO" id="GO:0032259">
    <property type="term" value="P:methylation"/>
    <property type="evidence" value="ECO:0007669"/>
    <property type="project" value="UniProtKB-KW"/>
</dbReference>
<organism evidence="3 4">
    <name type="scientific">Thiothrix nivea (strain ATCC 35100 / DSM 5205 / JP2)</name>
    <dbReference type="NCBI Taxonomy" id="870187"/>
    <lineage>
        <taxon>Bacteria</taxon>
        <taxon>Pseudomonadati</taxon>
        <taxon>Pseudomonadota</taxon>
        <taxon>Gammaproteobacteria</taxon>
        <taxon>Thiotrichales</taxon>
        <taxon>Thiotrichaceae</taxon>
        <taxon>Thiothrix</taxon>
    </lineage>
</organism>
<dbReference type="GO" id="GO:0035243">
    <property type="term" value="F:protein-arginine omega-N symmetric methyltransferase activity"/>
    <property type="evidence" value="ECO:0007669"/>
    <property type="project" value="TreeGrafter"/>
</dbReference>
<dbReference type="Pfam" id="PF02636">
    <property type="entry name" value="Methyltransf_28"/>
    <property type="match status" value="1"/>
</dbReference>
<dbReference type="InterPro" id="IPR029063">
    <property type="entry name" value="SAM-dependent_MTases_sf"/>
</dbReference>
<dbReference type="PANTHER" id="PTHR12049:SF7">
    <property type="entry name" value="PROTEIN ARGININE METHYLTRANSFERASE NDUFAF7, MITOCHONDRIAL"/>
    <property type="match status" value="1"/>
</dbReference>
<protein>
    <recommendedName>
        <fullName evidence="5">SAM-dependent methyltransferase</fullName>
    </recommendedName>
</protein>
<dbReference type="InterPro" id="IPR038375">
    <property type="entry name" value="NDUFAF7_sf"/>
</dbReference>
<name>A0A656HGF8_THINJ</name>
<gene>
    <name evidence="3" type="ORF">Thini_1696</name>
</gene>
<dbReference type="EMBL" id="JH651384">
    <property type="protein sequence ID" value="EIJ34279.1"/>
    <property type="molecule type" value="Genomic_DNA"/>
</dbReference>
<keyword evidence="4" id="KW-1185">Reference proteome</keyword>
<sequence length="402" mass="43951">MHFTDTLPTPPAEALAHSEQLAQHIRAAIASHGGSIPFREFMRMALYEPGLGYYVAGLRKIGVEGDFITAPEISPLFSQCLANQCAQVLAELGGGDMLELGAGSGVMAADMLLRLEKLGCLPQRYRILDLSPELRDRQRQTLQAKAPHLLARVEWLDALPEKTIRGVIVGNEVLDAMPVEVFQVTEGEMHSVHVKLEGDNFAFTARNPSLTLPLSGEGTKAGEHLAPPLTRGGWKGFLSYTSEYNPALPGWMRSMADTLEAGALLLIDYGYEQQDYYHPDRNEGTLICHYQHRVHNNPLLYPGLQDITASVDFTAVAAAGVDAGLELTGYTTQAAFLASSGLEELFIAALDANPDNQYQLAQQVRTLSLPSEMGDRFKVIALSKGFTPPLIGFRLANRKQHL</sequence>
<reference evidence="4" key="1">
    <citation type="journal article" date="2011" name="Stand. Genomic Sci.">
        <title>Genome sequence of the filamentous, gliding Thiothrix nivea neotype strain (JP2(T)).</title>
        <authorList>
            <person name="Lapidus A."/>
            <person name="Nolan M."/>
            <person name="Lucas S."/>
            <person name="Glavina Del Rio T."/>
            <person name="Tice H."/>
            <person name="Cheng J.F."/>
            <person name="Tapia R."/>
            <person name="Han C."/>
            <person name="Goodwin L."/>
            <person name="Pitluck S."/>
            <person name="Liolios K."/>
            <person name="Pagani I."/>
            <person name="Ivanova N."/>
            <person name="Huntemann M."/>
            <person name="Mavromatis K."/>
            <person name="Mikhailova N."/>
            <person name="Pati A."/>
            <person name="Chen A."/>
            <person name="Palaniappan K."/>
            <person name="Land M."/>
            <person name="Brambilla E.M."/>
            <person name="Rohde M."/>
            <person name="Abt B."/>
            <person name="Verbarg S."/>
            <person name="Goker M."/>
            <person name="Bristow J."/>
            <person name="Eisen J.A."/>
            <person name="Markowitz V."/>
            <person name="Hugenholtz P."/>
            <person name="Kyrpides N.C."/>
            <person name="Klenk H.P."/>
            <person name="Woyke T."/>
        </authorList>
    </citation>
    <scope>NUCLEOTIDE SEQUENCE [LARGE SCALE GENOMIC DNA]</scope>
    <source>
        <strain evidence="4">ATCC 35100 / DSM 5205 / JP2</strain>
    </source>
</reference>
<dbReference type="OrthoDB" id="9794208at2"/>
<dbReference type="RefSeq" id="WP_002708212.1">
    <property type="nucleotide sequence ID" value="NZ_JH651384.1"/>
</dbReference>
<proteinExistence type="predicted"/>
<dbReference type="PANTHER" id="PTHR12049">
    <property type="entry name" value="PROTEIN ARGININE METHYLTRANSFERASE NDUFAF7, MITOCHONDRIAL"/>
    <property type="match status" value="1"/>
</dbReference>
<evidence type="ECO:0000313" key="4">
    <source>
        <dbReference type="Proteomes" id="UP000005317"/>
    </source>
</evidence>
<dbReference type="Proteomes" id="UP000005317">
    <property type="component" value="Unassembled WGS sequence"/>
</dbReference>
<accession>A0A656HGF8</accession>